<evidence type="ECO:0000256" key="1">
    <source>
        <dbReference type="ARBA" id="ARBA00023015"/>
    </source>
</evidence>
<dbReference type="PATRIC" id="fig|49338.4.peg.257"/>
<dbReference type="InterPro" id="IPR036388">
    <property type="entry name" value="WH-like_DNA-bd_sf"/>
</dbReference>
<dbReference type="Gene3D" id="1.20.120.530">
    <property type="entry name" value="GntR ligand-binding domain-like"/>
    <property type="match status" value="1"/>
</dbReference>
<dbReference type="GO" id="GO:0003700">
    <property type="term" value="F:DNA-binding transcription factor activity"/>
    <property type="evidence" value="ECO:0007669"/>
    <property type="project" value="InterPro"/>
</dbReference>
<protein>
    <submittedName>
        <fullName evidence="5">FCD domain protein</fullName>
    </submittedName>
    <submittedName>
        <fullName evidence="6">GntR family transcriptional regulator</fullName>
    </submittedName>
</protein>
<reference evidence="6 7" key="2">
    <citation type="submission" date="2015-12" db="EMBL/GenBank/DDBJ databases">
        <title>Draft Genome Sequence of Desulfitobacterium hafniense Strain DH, a Sulfate-reducing Bacterium Isolated from Paddy Soils.</title>
        <authorList>
            <person name="Bao P."/>
            <person name="Zhang X."/>
            <person name="Li G."/>
        </authorList>
    </citation>
    <scope>NUCLEOTIDE SEQUENCE [LARGE SCALE GENOMIC DNA]</scope>
    <source>
        <strain evidence="6 7">DH</strain>
    </source>
</reference>
<dbReference type="InterPro" id="IPR000524">
    <property type="entry name" value="Tscrpt_reg_HTH_GntR"/>
</dbReference>
<dbReference type="PROSITE" id="PS50949">
    <property type="entry name" value="HTH_GNTR"/>
    <property type="match status" value="1"/>
</dbReference>
<dbReference type="CDD" id="cd07377">
    <property type="entry name" value="WHTH_GntR"/>
    <property type="match status" value="1"/>
</dbReference>
<evidence type="ECO:0000256" key="3">
    <source>
        <dbReference type="ARBA" id="ARBA00023163"/>
    </source>
</evidence>
<dbReference type="Proteomes" id="UP000054623">
    <property type="component" value="Unassembled WGS sequence"/>
</dbReference>
<dbReference type="InterPro" id="IPR011711">
    <property type="entry name" value="GntR_C"/>
</dbReference>
<dbReference type="PANTHER" id="PTHR43537:SF24">
    <property type="entry name" value="GLUCONATE OPERON TRANSCRIPTIONAL REPRESSOR"/>
    <property type="match status" value="1"/>
</dbReference>
<dbReference type="Pfam" id="PF07729">
    <property type="entry name" value="FCD"/>
    <property type="match status" value="1"/>
</dbReference>
<evidence type="ECO:0000256" key="2">
    <source>
        <dbReference type="ARBA" id="ARBA00023125"/>
    </source>
</evidence>
<proteinExistence type="predicted"/>
<dbReference type="AlphaFoldDB" id="A0A098AVK7"/>
<dbReference type="SMART" id="SM00895">
    <property type="entry name" value="FCD"/>
    <property type="match status" value="1"/>
</dbReference>
<dbReference type="OrthoDB" id="9781630at2"/>
<dbReference type="InterPro" id="IPR036390">
    <property type="entry name" value="WH_DNA-bd_sf"/>
</dbReference>
<dbReference type="InterPro" id="IPR008920">
    <property type="entry name" value="TF_FadR/GntR_C"/>
</dbReference>
<accession>A0A098AVK7</accession>
<dbReference type="GO" id="GO:0003677">
    <property type="term" value="F:DNA binding"/>
    <property type="evidence" value="ECO:0007669"/>
    <property type="project" value="UniProtKB-KW"/>
</dbReference>
<evidence type="ECO:0000313" key="7">
    <source>
        <dbReference type="Proteomes" id="UP000054623"/>
    </source>
</evidence>
<feature type="domain" description="HTH gntR-type" evidence="4">
    <location>
        <begin position="14"/>
        <end position="81"/>
    </location>
</feature>
<dbReference type="EMBL" id="LOCK01000002">
    <property type="protein sequence ID" value="KTE93309.1"/>
    <property type="molecule type" value="Genomic_DNA"/>
</dbReference>
<sequence>MGRKLVPVKLDSYKPLREIVFESLREAIINGVLEPGERLMEIQLAEEMGVSRTPVREAIRKLELENFVVMIPRKGAYVAGVSHKDVADVFEIRSALEGLAAGLAAERATDQEIEEMERFLLYYEGQEMSLDQMVDSDTGFHALVYKASRNERLIQILANLREQIQRFRATSLSVPGRLKNAIDEHRSIVEALARHDVEEAQTLAMAHIVTAENVMFEALRLSKEQGDSKEDSEANSEKE</sequence>
<dbReference type="SMART" id="SM00345">
    <property type="entry name" value="HTH_GNTR"/>
    <property type="match status" value="1"/>
</dbReference>
<keyword evidence="2" id="KW-0238">DNA-binding</keyword>
<evidence type="ECO:0000259" key="4">
    <source>
        <dbReference type="PROSITE" id="PS50949"/>
    </source>
</evidence>
<keyword evidence="3" id="KW-0804">Transcription</keyword>
<dbReference type="RefSeq" id="WP_005814961.1">
    <property type="nucleotide sequence ID" value="NZ_CABKQQ010000054.1"/>
</dbReference>
<keyword evidence="1" id="KW-0805">Transcription regulation</keyword>
<dbReference type="OMA" id="HIGASKR"/>
<evidence type="ECO:0000313" key="5">
    <source>
        <dbReference type="EMBL" id="CDX00127.1"/>
    </source>
</evidence>
<dbReference type="EMBL" id="LK996017">
    <property type="protein sequence ID" value="CDX00127.1"/>
    <property type="molecule type" value="Genomic_DNA"/>
</dbReference>
<name>A0A098AVK7_DESHA</name>
<dbReference type="SUPFAM" id="SSF46785">
    <property type="entry name" value="Winged helix' DNA-binding domain"/>
    <property type="match status" value="1"/>
</dbReference>
<dbReference type="Pfam" id="PF00392">
    <property type="entry name" value="GntR"/>
    <property type="match status" value="1"/>
</dbReference>
<reference evidence="5" key="1">
    <citation type="submission" date="2014-07" db="EMBL/GenBank/DDBJ databases">
        <authorList>
            <person name="Hornung V.Bastian."/>
        </authorList>
    </citation>
    <scope>NUCLEOTIDE SEQUENCE</scope>
    <source>
        <strain evidence="5">PCE-S</strain>
    </source>
</reference>
<gene>
    <name evidence="6" type="ORF">AT727_14965</name>
    <name evidence="5" type="ORF">DPCES_0240</name>
</gene>
<dbReference type="PANTHER" id="PTHR43537">
    <property type="entry name" value="TRANSCRIPTIONAL REGULATOR, GNTR FAMILY"/>
    <property type="match status" value="1"/>
</dbReference>
<dbReference type="Gene3D" id="1.10.10.10">
    <property type="entry name" value="Winged helix-like DNA-binding domain superfamily/Winged helix DNA-binding domain"/>
    <property type="match status" value="1"/>
</dbReference>
<organism evidence="5">
    <name type="scientific">Desulfitobacterium hafniense</name>
    <name type="common">Desulfitobacterium frappieri</name>
    <dbReference type="NCBI Taxonomy" id="49338"/>
    <lineage>
        <taxon>Bacteria</taxon>
        <taxon>Bacillati</taxon>
        <taxon>Bacillota</taxon>
        <taxon>Clostridia</taxon>
        <taxon>Eubacteriales</taxon>
        <taxon>Desulfitobacteriaceae</taxon>
        <taxon>Desulfitobacterium</taxon>
    </lineage>
</organism>
<evidence type="ECO:0000313" key="6">
    <source>
        <dbReference type="EMBL" id="KTE93309.1"/>
    </source>
</evidence>
<dbReference type="SUPFAM" id="SSF48008">
    <property type="entry name" value="GntR ligand-binding domain-like"/>
    <property type="match status" value="1"/>
</dbReference>